<keyword evidence="3" id="KW-1185">Reference proteome</keyword>
<organism evidence="2 3">
    <name type="scientific">Cichlidogyrus casuarinus</name>
    <dbReference type="NCBI Taxonomy" id="1844966"/>
    <lineage>
        <taxon>Eukaryota</taxon>
        <taxon>Metazoa</taxon>
        <taxon>Spiralia</taxon>
        <taxon>Lophotrochozoa</taxon>
        <taxon>Platyhelminthes</taxon>
        <taxon>Monogenea</taxon>
        <taxon>Monopisthocotylea</taxon>
        <taxon>Dactylogyridea</taxon>
        <taxon>Ancyrocephalidae</taxon>
        <taxon>Cichlidogyrus</taxon>
    </lineage>
</organism>
<dbReference type="EMBL" id="JBJKFK010000465">
    <property type="protein sequence ID" value="KAL3316907.1"/>
    <property type="molecule type" value="Genomic_DNA"/>
</dbReference>
<name>A0ABD2QBJ7_9PLAT</name>
<feature type="compositionally biased region" description="Polar residues" evidence="1">
    <location>
        <begin position="30"/>
        <end position="40"/>
    </location>
</feature>
<proteinExistence type="predicted"/>
<dbReference type="Proteomes" id="UP001626550">
    <property type="component" value="Unassembled WGS sequence"/>
</dbReference>
<accession>A0ABD2QBJ7</accession>
<gene>
    <name evidence="2" type="ORF">Ciccas_004443</name>
</gene>
<reference evidence="2 3" key="1">
    <citation type="submission" date="2024-11" db="EMBL/GenBank/DDBJ databases">
        <title>Adaptive evolution of stress response genes in parasites aligns with host niche diversity.</title>
        <authorList>
            <person name="Hahn C."/>
            <person name="Resl P."/>
        </authorList>
    </citation>
    <scope>NUCLEOTIDE SEQUENCE [LARGE SCALE GENOMIC DNA]</scope>
    <source>
        <strain evidence="2">EGGRZ-B1_66</strain>
        <tissue evidence="2">Body</tissue>
    </source>
</reference>
<feature type="region of interest" description="Disordered" evidence="1">
    <location>
        <begin position="17"/>
        <end position="40"/>
    </location>
</feature>
<feature type="non-terminal residue" evidence="2">
    <location>
        <position position="1"/>
    </location>
</feature>
<comment type="caution">
    <text evidence="2">The sequence shown here is derived from an EMBL/GenBank/DDBJ whole genome shotgun (WGS) entry which is preliminary data.</text>
</comment>
<sequence length="123" mass="14379">TFWEERRNLAIARILKKHSSGDSVQGPAPRSTQAGRRVTSRQNLVSHKFSNQFYPHTEPNSPHLFNSSDSLQVRNYLQNINQSRYYDWKKTDTVKRRPFSAPVPHGQHRSRRMPESITSHQQP</sequence>
<evidence type="ECO:0000313" key="2">
    <source>
        <dbReference type="EMBL" id="KAL3316907.1"/>
    </source>
</evidence>
<dbReference type="AlphaFoldDB" id="A0ABD2QBJ7"/>
<evidence type="ECO:0000313" key="3">
    <source>
        <dbReference type="Proteomes" id="UP001626550"/>
    </source>
</evidence>
<protein>
    <submittedName>
        <fullName evidence="2">Uncharacterized protein</fullName>
    </submittedName>
</protein>
<evidence type="ECO:0000256" key="1">
    <source>
        <dbReference type="SAM" id="MobiDB-lite"/>
    </source>
</evidence>
<feature type="non-terminal residue" evidence="2">
    <location>
        <position position="123"/>
    </location>
</feature>
<feature type="region of interest" description="Disordered" evidence="1">
    <location>
        <begin position="91"/>
        <end position="123"/>
    </location>
</feature>